<dbReference type="InterPro" id="IPR001867">
    <property type="entry name" value="OmpR/PhoB-type_DNA-bd"/>
</dbReference>
<keyword evidence="3" id="KW-0808">Transferase</keyword>
<dbReference type="PANTHER" id="PTHR45569">
    <property type="entry name" value="SENSOR PROTEIN KDPD"/>
    <property type="match status" value="1"/>
</dbReference>
<keyword evidence="13" id="KW-0804">Transcription</keyword>
<organism evidence="17 18">
    <name type="scientific">Sphingomonas sediminicola</name>
    <dbReference type="NCBI Taxonomy" id="386874"/>
    <lineage>
        <taxon>Bacteria</taxon>
        <taxon>Pseudomonadati</taxon>
        <taxon>Pseudomonadota</taxon>
        <taxon>Alphaproteobacteria</taxon>
        <taxon>Sphingomonadales</taxon>
        <taxon>Sphingomonadaceae</taxon>
        <taxon>Sphingomonas</taxon>
    </lineage>
</organism>
<keyword evidence="12 15" id="KW-0472">Membrane</keyword>
<keyword evidence="9" id="KW-0902">Two-component regulatory system</keyword>
<keyword evidence="4 15" id="KW-0812">Transmembrane</keyword>
<evidence type="ECO:0000256" key="11">
    <source>
        <dbReference type="ARBA" id="ARBA00023125"/>
    </source>
</evidence>
<feature type="DNA-binding region" description="OmpR/PhoB-type" evidence="14">
    <location>
        <begin position="343"/>
        <end position="442"/>
    </location>
</feature>
<accession>A0ABX6T6G4</accession>
<evidence type="ECO:0000256" key="13">
    <source>
        <dbReference type="ARBA" id="ARBA00023163"/>
    </source>
</evidence>
<dbReference type="EMBL" id="CP060782">
    <property type="protein sequence ID" value="QNP45437.1"/>
    <property type="molecule type" value="Genomic_DNA"/>
</dbReference>
<dbReference type="SUPFAM" id="SSF55781">
    <property type="entry name" value="GAF domain-like"/>
    <property type="match status" value="1"/>
</dbReference>
<dbReference type="PROSITE" id="PS51755">
    <property type="entry name" value="OMPR_PHOB"/>
    <property type="match status" value="1"/>
</dbReference>
<dbReference type="InterPro" id="IPR036388">
    <property type="entry name" value="WH-like_DNA-bd_sf"/>
</dbReference>
<keyword evidence="7" id="KW-0067">ATP-binding</keyword>
<dbReference type="Pfam" id="PF13493">
    <property type="entry name" value="DUF4118"/>
    <property type="match status" value="1"/>
</dbReference>
<keyword evidence="8 15" id="KW-1133">Transmembrane helix</keyword>
<keyword evidence="6" id="KW-0418">Kinase</keyword>
<reference evidence="17 18" key="1">
    <citation type="submission" date="2020-08" db="EMBL/GenBank/DDBJ databases">
        <title>Genome sequence of Sphingomonas sediminicola KACC 15039T.</title>
        <authorList>
            <person name="Hyun D.-W."/>
            <person name="Bae J.-W."/>
        </authorList>
    </citation>
    <scope>NUCLEOTIDE SEQUENCE [LARGE SCALE GENOMIC DNA]</scope>
    <source>
        <strain evidence="17 18">KACC 15039</strain>
    </source>
</reference>
<comment type="subcellular location">
    <subcellularLocation>
        <location evidence="1">Membrane</location>
        <topology evidence="1">Multi-pass membrane protein</topology>
    </subcellularLocation>
</comment>
<evidence type="ECO:0000256" key="8">
    <source>
        <dbReference type="ARBA" id="ARBA00022989"/>
    </source>
</evidence>
<dbReference type="Proteomes" id="UP000516105">
    <property type="component" value="Chromosome"/>
</dbReference>
<evidence type="ECO:0000256" key="12">
    <source>
        <dbReference type="ARBA" id="ARBA00023136"/>
    </source>
</evidence>
<dbReference type="Pfam" id="PF00486">
    <property type="entry name" value="Trans_reg_C"/>
    <property type="match status" value="1"/>
</dbReference>
<dbReference type="RefSeq" id="WP_187708393.1">
    <property type="nucleotide sequence ID" value="NZ_CP060782.1"/>
</dbReference>
<evidence type="ECO:0000256" key="7">
    <source>
        <dbReference type="ARBA" id="ARBA00022840"/>
    </source>
</evidence>
<proteinExistence type="predicted"/>
<dbReference type="InterPro" id="IPR025201">
    <property type="entry name" value="KdpD_TM"/>
</dbReference>
<evidence type="ECO:0000256" key="1">
    <source>
        <dbReference type="ARBA" id="ARBA00004141"/>
    </source>
</evidence>
<evidence type="ECO:0000313" key="17">
    <source>
        <dbReference type="EMBL" id="QNP45437.1"/>
    </source>
</evidence>
<dbReference type="PANTHER" id="PTHR45569:SF1">
    <property type="entry name" value="SENSOR PROTEIN KDPD"/>
    <property type="match status" value="1"/>
</dbReference>
<evidence type="ECO:0000313" key="18">
    <source>
        <dbReference type="Proteomes" id="UP000516105"/>
    </source>
</evidence>
<evidence type="ECO:0000256" key="10">
    <source>
        <dbReference type="ARBA" id="ARBA00023015"/>
    </source>
</evidence>
<evidence type="ECO:0000256" key="9">
    <source>
        <dbReference type="ARBA" id="ARBA00023012"/>
    </source>
</evidence>
<sequence length="446" mass="47757">MNLLSAKERSAARQLRGYAEALLMVATSTLIGLAMAPRWGNSSVDLLYLPAVLVAGVTAGLGPALVAALASALAYNFFFTAPHLTFRIDNPNDIVTVIVLFAVAAVTSQLAASVRSQARIAEAHAARSATIAGLARRLLSCTTEQDIAEVSTRELAQVFETNAVLLAGTPEPRMKASAPAEARLTPGDIAVAALVIDQGEPAGRGVGRAVPTEWQFHPIRSGRAVIAAMGLARDDGGPPLRPEQIPLLDSLLDQVALALERGRLEAEAREFARTREHDRVRSTLLSTIGQDIAPSLKAISNGVRELKRKGSGDKEVVSGIGAEAGKLDRYLTNLLALGPDSDQRPIEIDGVSIDLFRRAVFRDGEEIHLTPKEFAVLAELAKHSGRVLTHAHLLRTAWGPAQESQIDYLRVAVRALRQKLERNPAEPRLIINEPAVGYRLGAVVES</sequence>
<keyword evidence="11 14" id="KW-0238">DNA-binding</keyword>
<dbReference type="CDD" id="cd00383">
    <property type="entry name" value="trans_reg_C"/>
    <property type="match status" value="1"/>
</dbReference>
<keyword evidence="18" id="KW-1185">Reference proteome</keyword>
<evidence type="ECO:0000259" key="16">
    <source>
        <dbReference type="PROSITE" id="PS51755"/>
    </source>
</evidence>
<feature type="transmembrane region" description="Helical" evidence="15">
    <location>
        <begin position="46"/>
        <end position="73"/>
    </location>
</feature>
<keyword evidence="2" id="KW-0597">Phosphoprotein</keyword>
<evidence type="ECO:0000256" key="2">
    <source>
        <dbReference type="ARBA" id="ARBA00022553"/>
    </source>
</evidence>
<evidence type="ECO:0000256" key="6">
    <source>
        <dbReference type="ARBA" id="ARBA00022777"/>
    </source>
</evidence>
<dbReference type="SUPFAM" id="SSF46894">
    <property type="entry name" value="C-terminal effector domain of the bipartite response regulators"/>
    <property type="match status" value="1"/>
</dbReference>
<feature type="domain" description="OmpR/PhoB-type" evidence="16">
    <location>
        <begin position="343"/>
        <end position="442"/>
    </location>
</feature>
<dbReference type="InterPro" id="IPR029016">
    <property type="entry name" value="GAF-like_dom_sf"/>
</dbReference>
<protein>
    <submittedName>
        <fullName evidence="17">DUF4118 domain-containing protein</fullName>
    </submittedName>
</protein>
<dbReference type="SMART" id="SM00862">
    <property type="entry name" value="Trans_reg_C"/>
    <property type="match status" value="1"/>
</dbReference>
<dbReference type="InterPro" id="IPR052023">
    <property type="entry name" value="Histidine_kinase_KdpD"/>
</dbReference>
<name>A0ABX6T6G4_9SPHN</name>
<keyword evidence="5" id="KW-0547">Nucleotide-binding</keyword>
<evidence type="ECO:0000256" key="3">
    <source>
        <dbReference type="ARBA" id="ARBA00022679"/>
    </source>
</evidence>
<dbReference type="InterPro" id="IPR038318">
    <property type="entry name" value="KdpD_sf"/>
</dbReference>
<keyword evidence="10" id="KW-0805">Transcription regulation</keyword>
<evidence type="ECO:0000256" key="4">
    <source>
        <dbReference type="ARBA" id="ARBA00022692"/>
    </source>
</evidence>
<evidence type="ECO:0000256" key="14">
    <source>
        <dbReference type="PROSITE-ProRule" id="PRU01091"/>
    </source>
</evidence>
<feature type="transmembrane region" description="Helical" evidence="15">
    <location>
        <begin position="21"/>
        <end position="40"/>
    </location>
</feature>
<dbReference type="InterPro" id="IPR016032">
    <property type="entry name" value="Sig_transdc_resp-reg_C-effctor"/>
</dbReference>
<evidence type="ECO:0000256" key="5">
    <source>
        <dbReference type="ARBA" id="ARBA00022741"/>
    </source>
</evidence>
<dbReference type="Gene3D" id="1.10.10.10">
    <property type="entry name" value="Winged helix-like DNA-binding domain superfamily/Winged helix DNA-binding domain"/>
    <property type="match status" value="1"/>
</dbReference>
<dbReference type="Gene3D" id="3.30.450.40">
    <property type="match status" value="1"/>
</dbReference>
<evidence type="ECO:0000256" key="15">
    <source>
        <dbReference type="SAM" id="Phobius"/>
    </source>
</evidence>
<feature type="transmembrane region" description="Helical" evidence="15">
    <location>
        <begin position="94"/>
        <end position="112"/>
    </location>
</feature>
<gene>
    <name evidence="17" type="ORF">H9L14_12725</name>
</gene>
<dbReference type="Gene3D" id="1.20.120.620">
    <property type="entry name" value="Backbone structure of the membrane domain of e. Coli histidine kinase receptor kdpd"/>
    <property type="match status" value="1"/>
</dbReference>